<dbReference type="Proteomes" id="UP001275436">
    <property type="component" value="Unassembled WGS sequence"/>
</dbReference>
<gene>
    <name evidence="1" type="ORF">MACH08_27720</name>
</gene>
<accession>A0ABQ5TMZ4</accession>
<sequence length="106" mass="12538">MDKQKYFISVGEGEISQVRYQNNDDFVIYATEDEITLLRSKFEDMHESSFDSFKRAHIPFMPYHNDEANDIYDDTMTETFQILYDLGDEKTKNHIQSMGILSDKHL</sequence>
<dbReference type="EMBL" id="BSKO01000001">
    <property type="protein sequence ID" value="GLO66988.1"/>
    <property type="molecule type" value="Genomic_DNA"/>
</dbReference>
<reference evidence="1 2" key="1">
    <citation type="submission" date="2023-02" db="EMBL/GenBank/DDBJ databases">
        <title>Oceanobacillus kimchii IFOP_LL358 isolated form Alexandrium catenella lab strain.</title>
        <authorList>
            <person name="Gajardo G."/>
            <person name="Ueki S."/>
            <person name="Maruyama F."/>
        </authorList>
    </citation>
    <scope>NUCLEOTIDE SEQUENCE [LARGE SCALE GENOMIC DNA]</scope>
    <source>
        <strain evidence="1 2">IFOP_LL358</strain>
    </source>
</reference>
<dbReference type="RefSeq" id="WP_017797436.1">
    <property type="nucleotide sequence ID" value="NZ_BSKO01000001.1"/>
</dbReference>
<evidence type="ECO:0008006" key="3">
    <source>
        <dbReference type="Google" id="ProtNLM"/>
    </source>
</evidence>
<evidence type="ECO:0000313" key="2">
    <source>
        <dbReference type="Proteomes" id="UP001275436"/>
    </source>
</evidence>
<keyword evidence="2" id="KW-1185">Reference proteome</keyword>
<protein>
    <recommendedName>
        <fullName evidence="3">Hydrolase</fullName>
    </recommendedName>
</protein>
<proteinExistence type="predicted"/>
<organism evidence="1 2">
    <name type="scientific">Oceanobacillus kimchii</name>
    <dbReference type="NCBI Taxonomy" id="746691"/>
    <lineage>
        <taxon>Bacteria</taxon>
        <taxon>Bacillati</taxon>
        <taxon>Bacillota</taxon>
        <taxon>Bacilli</taxon>
        <taxon>Bacillales</taxon>
        <taxon>Bacillaceae</taxon>
        <taxon>Oceanobacillus</taxon>
    </lineage>
</organism>
<name>A0ABQ5TMZ4_9BACI</name>
<comment type="caution">
    <text evidence="1">The sequence shown here is derived from an EMBL/GenBank/DDBJ whole genome shotgun (WGS) entry which is preliminary data.</text>
</comment>
<evidence type="ECO:0000313" key="1">
    <source>
        <dbReference type="EMBL" id="GLO66988.1"/>
    </source>
</evidence>